<dbReference type="InterPro" id="IPR050306">
    <property type="entry name" value="PfkB_Carbo_kinase"/>
</dbReference>
<dbReference type="Gene3D" id="3.40.1190.20">
    <property type="match status" value="1"/>
</dbReference>
<dbReference type="InterPro" id="IPR011611">
    <property type="entry name" value="PfkB_dom"/>
</dbReference>
<protein>
    <submittedName>
        <fullName evidence="5">Adenosine kinase</fullName>
        <ecNumber evidence="5">2.7.1.20</ecNumber>
    </submittedName>
</protein>
<dbReference type="InterPro" id="IPR002173">
    <property type="entry name" value="Carboh/pur_kinase_PfkB_CS"/>
</dbReference>
<organism evidence="5 6">
    <name type="scientific">Candidatus Promineifilum breve</name>
    <dbReference type="NCBI Taxonomy" id="1806508"/>
    <lineage>
        <taxon>Bacteria</taxon>
        <taxon>Bacillati</taxon>
        <taxon>Chloroflexota</taxon>
        <taxon>Ardenticatenia</taxon>
        <taxon>Candidatus Promineifilales</taxon>
        <taxon>Candidatus Promineifilaceae</taxon>
        <taxon>Candidatus Promineifilum</taxon>
    </lineage>
</organism>
<evidence type="ECO:0000256" key="1">
    <source>
        <dbReference type="ARBA" id="ARBA00010688"/>
    </source>
</evidence>
<comment type="similarity">
    <text evidence="1">Belongs to the carbohydrate kinase PfkB family.</text>
</comment>
<dbReference type="PANTHER" id="PTHR43085">
    <property type="entry name" value="HEXOKINASE FAMILY MEMBER"/>
    <property type="match status" value="1"/>
</dbReference>
<dbReference type="Proteomes" id="UP000215027">
    <property type="component" value="Chromosome I"/>
</dbReference>
<keyword evidence="6" id="KW-1185">Reference proteome</keyword>
<keyword evidence="2 5" id="KW-0808">Transferase</keyword>
<dbReference type="AlphaFoldDB" id="A0A160T0B0"/>
<dbReference type="Pfam" id="PF00294">
    <property type="entry name" value="PfkB"/>
    <property type="match status" value="1"/>
</dbReference>
<dbReference type="GO" id="GO:0004001">
    <property type="term" value="F:adenosine kinase activity"/>
    <property type="evidence" value="ECO:0007669"/>
    <property type="project" value="UniProtKB-EC"/>
</dbReference>
<dbReference type="OrthoDB" id="9788681at2"/>
<reference evidence="5" key="1">
    <citation type="submission" date="2016-01" db="EMBL/GenBank/DDBJ databases">
        <authorList>
            <person name="Mcilroy J.S."/>
            <person name="Karst M S."/>
            <person name="Albertsen M."/>
        </authorList>
    </citation>
    <scope>NUCLEOTIDE SEQUENCE</scope>
    <source>
        <strain evidence="5">Cfx-K</strain>
    </source>
</reference>
<feature type="domain" description="Carbohydrate kinase PfkB" evidence="4">
    <location>
        <begin position="32"/>
        <end position="291"/>
    </location>
</feature>
<dbReference type="KEGG" id="pbf:CFX0092_A1298"/>
<gene>
    <name evidence="5" type="primary">adoK</name>
    <name evidence="5" type="ORF">CFX0092_A1298</name>
</gene>
<evidence type="ECO:0000256" key="2">
    <source>
        <dbReference type="ARBA" id="ARBA00022679"/>
    </source>
</evidence>
<sequence length="331" mass="36154">MKIVITGSIAFDYLMSFPGRFQDAFVADKLEKISLSFLVDSLKRQRGGTAPNIAYTMALLGDRPTIMATAGQDFVEYRDWLESHGIDTSAIIAIDNEFCASFFVNTDEENNQIASFYTGAMAHAGKLSFAHYAPDADLTIITPNDPGAMLSYIRECKAIGLPYIYDPSQQTARVSGQEICEGIDGCYLLSSNEYEFQLIQEKTGRSEAQILDSIGGLVLTMGASGSRLIIDGHEEIVPVAPTRWVAEPTGAGDAYRAGLMRGMQLGLPWGVAGRMGALAAAYVLEQFGPQNHHFTRHEFVARYRESFDDEGALDVLLQESDAINAPLPVAR</sequence>
<dbReference type="PANTHER" id="PTHR43085:SF46">
    <property type="entry name" value="ADENOSINE KINASE"/>
    <property type="match status" value="1"/>
</dbReference>
<dbReference type="EMBL" id="LN890655">
    <property type="protein sequence ID" value="CUS03176.2"/>
    <property type="molecule type" value="Genomic_DNA"/>
</dbReference>
<dbReference type="RefSeq" id="WP_095042710.1">
    <property type="nucleotide sequence ID" value="NZ_LN890655.1"/>
</dbReference>
<dbReference type="PROSITE" id="PS00583">
    <property type="entry name" value="PFKB_KINASES_1"/>
    <property type="match status" value="1"/>
</dbReference>
<evidence type="ECO:0000256" key="3">
    <source>
        <dbReference type="ARBA" id="ARBA00022777"/>
    </source>
</evidence>
<name>A0A160T0B0_9CHLR</name>
<evidence type="ECO:0000313" key="6">
    <source>
        <dbReference type="Proteomes" id="UP000215027"/>
    </source>
</evidence>
<evidence type="ECO:0000313" key="5">
    <source>
        <dbReference type="EMBL" id="CUS03176.2"/>
    </source>
</evidence>
<dbReference type="CDD" id="cd01942">
    <property type="entry name" value="ribokinase_group_A"/>
    <property type="match status" value="1"/>
</dbReference>
<keyword evidence="3 5" id="KW-0418">Kinase</keyword>
<dbReference type="EC" id="2.7.1.20" evidence="5"/>
<evidence type="ECO:0000259" key="4">
    <source>
        <dbReference type="Pfam" id="PF00294"/>
    </source>
</evidence>
<accession>A0A160T0B0</accession>
<proteinExistence type="inferred from homology"/>
<dbReference type="SUPFAM" id="SSF53613">
    <property type="entry name" value="Ribokinase-like"/>
    <property type="match status" value="1"/>
</dbReference>
<dbReference type="InterPro" id="IPR029056">
    <property type="entry name" value="Ribokinase-like"/>
</dbReference>